<dbReference type="AlphaFoldDB" id="A0A1E8PQD4"/>
<accession>A0A1E8PQD4</accession>
<sequence>MKNLHNNILAAHKALALNWRLAQKLVFTRHPRDAAAAAVSSEDSQGRASDARVEKHPLALLHHDGADNASAEYKPETAWKTDFAILF</sequence>
<proteinExistence type="predicted"/>
<dbReference type="EMBL" id="MAQB02000001">
    <property type="protein sequence ID" value="OFJ48207.1"/>
    <property type="molecule type" value="Genomic_DNA"/>
</dbReference>
<comment type="caution">
    <text evidence="1">The sequence shown here is derived from an EMBL/GenBank/DDBJ whole genome shotgun (WGS) entry which is preliminary data.</text>
</comment>
<evidence type="ECO:0000313" key="2">
    <source>
        <dbReference type="Proteomes" id="UP000092634"/>
    </source>
</evidence>
<protein>
    <submittedName>
        <fullName evidence="1">Uncharacterized protein</fullName>
    </submittedName>
</protein>
<reference evidence="1 2" key="1">
    <citation type="submission" date="2016-10" db="EMBL/GenBank/DDBJ databases">
        <title>Updated version of Genome Assembly of Janthinobacterium lividum ERGS5:01.</title>
        <authorList>
            <person name="Kumar R."/>
            <person name="Acharya V."/>
            <person name="Singh D."/>
        </authorList>
    </citation>
    <scope>NUCLEOTIDE SEQUENCE [LARGE SCALE GENOMIC DNA]</scope>
    <source>
        <strain evidence="1 2">ERGS5:01</strain>
    </source>
</reference>
<organism evidence="1 2">
    <name type="scientific">Janthinobacterium lividum</name>
    <dbReference type="NCBI Taxonomy" id="29581"/>
    <lineage>
        <taxon>Bacteria</taxon>
        <taxon>Pseudomonadati</taxon>
        <taxon>Pseudomonadota</taxon>
        <taxon>Betaproteobacteria</taxon>
        <taxon>Burkholderiales</taxon>
        <taxon>Oxalobacteraceae</taxon>
        <taxon>Janthinobacterium</taxon>
    </lineage>
</organism>
<gene>
    <name evidence="1" type="ORF">BA896_003625</name>
</gene>
<evidence type="ECO:0000313" key="1">
    <source>
        <dbReference type="EMBL" id="OFJ48207.1"/>
    </source>
</evidence>
<name>A0A1E8PQD4_9BURK</name>
<dbReference type="Proteomes" id="UP000092634">
    <property type="component" value="Unassembled WGS sequence"/>
</dbReference>